<dbReference type="SUPFAM" id="SSF56219">
    <property type="entry name" value="DNase I-like"/>
    <property type="match status" value="1"/>
</dbReference>
<dbReference type="PANTHER" id="PTHR33710">
    <property type="entry name" value="BNAC02G09200D PROTEIN"/>
    <property type="match status" value="1"/>
</dbReference>
<evidence type="ECO:0008006" key="3">
    <source>
        <dbReference type="Google" id="ProtNLM"/>
    </source>
</evidence>
<dbReference type="Proteomes" id="UP000507222">
    <property type="component" value="Unassembled WGS sequence"/>
</dbReference>
<reference evidence="1 2" key="1">
    <citation type="submission" date="2020-05" db="EMBL/GenBank/DDBJ databases">
        <authorList>
            <person name="Campoy J."/>
            <person name="Schneeberger K."/>
            <person name="Spophaly S."/>
        </authorList>
    </citation>
    <scope>NUCLEOTIDE SEQUENCE [LARGE SCALE GENOMIC DNA]</scope>
    <source>
        <strain evidence="1">PruArmRojPasFocal</strain>
    </source>
</reference>
<proteinExistence type="predicted"/>
<accession>A0A6J5UMQ9</accession>
<dbReference type="AlphaFoldDB" id="A0A6J5UMQ9"/>
<evidence type="ECO:0000313" key="1">
    <source>
        <dbReference type="EMBL" id="CAB4277820.1"/>
    </source>
</evidence>
<dbReference type="PANTHER" id="PTHR33710:SF77">
    <property type="entry name" value="DNASE I-LIKE SUPERFAMILY PROTEIN"/>
    <property type="match status" value="1"/>
</dbReference>
<sequence length="83" mass="9939">MEKANLFDMGYQGSRFTWRAHRQNGLFIQERLDRVLGNLQWQEVCPNASITHYPAIRSDHNPLVMETVRHHKKQRGHFKFEAY</sequence>
<dbReference type="InterPro" id="IPR036691">
    <property type="entry name" value="Endo/exonu/phosph_ase_sf"/>
</dbReference>
<name>A0A6J5UMQ9_PRUAR</name>
<dbReference type="Gene3D" id="3.60.10.10">
    <property type="entry name" value="Endonuclease/exonuclease/phosphatase"/>
    <property type="match status" value="1"/>
</dbReference>
<evidence type="ECO:0000313" key="2">
    <source>
        <dbReference type="Proteomes" id="UP000507222"/>
    </source>
</evidence>
<gene>
    <name evidence="1" type="ORF">CURHAP_LOCUS27770</name>
</gene>
<organism evidence="1 2">
    <name type="scientific">Prunus armeniaca</name>
    <name type="common">Apricot</name>
    <name type="synonym">Armeniaca vulgaris</name>
    <dbReference type="NCBI Taxonomy" id="36596"/>
    <lineage>
        <taxon>Eukaryota</taxon>
        <taxon>Viridiplantae</taxon>
        <taxon>Streptophyta</taxon>
        <taxon>Embryophyta</taxon>
        <taxon>Tracheophyta</taxon>
        <taxon>Spermatophyta</taxon>
        <taxon>Magnoliopsida</taxon>
        <taxon>eudicotyledons</taxon>
        <taxon>Gunneridae</taxon>
        <taxon>Pentapetalae</taxon>
        <taxon>rosids</taxon>
        <taxon>fabids</taxon>
        <taxon>Rosales</taxon>
        <taxon>Rosaceae</taxon>
        <taxon>Amygdaloideae</taxon>
        <taxon>Amygdaleae</taxon>
        <taxon>Prunus</taxon>
    </lineage>
</organism>
<protein>
    <recommendedName>
        <fullName evidence="3">Endonuclease/exonuclease/phosphatase domain-containing protein</fullName>
    </recommendedName>
</protein>
<dbReference type="EMBL" id="CAEKDK010000004">
    <property type="protein sequence ID" value="CAB4277820.1"/>
    <property type="molecule type" value="Genomic_DNA"/>
</dbReference>